<sequence>MSYGHDSVWIRPVEVIPAVESLYLQYHTLRHAEAKAFIDSFLESWKGQYERHDLPMSLANESYSFSNFVFAMNGDIMGINLAWIMPIEVSPAIELLYIQYRTLINNDAKSFIDAFLEEWKGHYEQADFSN</sequence>
<organism evidence="1 2">
    <name type="scientific">Pristionchus entomophagus</name>
    <dbReference type="NCBI Taxonomy" id="358040"/>
    <lineage>
        <taxon>Eukaryota</taxon>
        <taxon>Metazoa</taxon>
        <taxon>Ecdysozoa</taxon>
        <taxon>Nematoda</taxon>
        <taxon>Chromadorea</taxon>
        <taxon>Rhabditida</taxon>
        <taxon>Rhabditina</taxon>
        <taxon>Diplogasteromorpha</taxon>
        <taxon>Diplogasteroidea</taxon>
        <taxon>Neodiplogasteridae</taxon>
        <taxon>Pristionchus</taxon>
    </lineage>
</organism>
<gene>
    <name evidence="1" type="ORF">PENTCL1PPCAC_12090</name>
</gene>
<protein>
    <submittedName>
        <fullName evidence="1">Uncharacterized protein</fullName>
    </submittedName>
</protein>
<accession>A0AAV5T350</accession>
<dbReference type="EMBL" id="BTSX01000003">
    <property type="protein sequence ID" value="GMS89915.1"/>
    <property type="molecule type" value="Genomic_DNA"/>
</dbReference>
<dbReference type="Proteomes" id="UP001432027">
    <property type="component" value="Unassembled WGS sequence"/>
</dbReference>
<comment type="caution">
    <text evidence="1">The sequence shown here is derived from an EMBL/GenBank/DDBJ whole genome shotgun (WGS) entry which is preliminary data.</text>
</comment>
<reference evidence="1" key="1">
    <citation type="submission" date="2023-10" db="EMBL/GenBank/DDBJ databases">
        <title>Genome assembly of Pristionchus species.</title>
        <authorList>
            <person name="Yoshida K."/>
            <person name="Sommer R.J."/>
        </authorList>
    </citation>
    <scope>NUCLEOTIDE SEQUENCE</scope>
    <source>
        <strain evidence="1">RS0144</strain>
    </source>
</reference>
<proteinExistence type="predicted"/>
<keyword evidence="2" id="KW-1185">Reference proteome</keyword>
<dbReference type="AlphaFoldDB" id="A0AAV5T350"/>
<evidence type="ECO:0000313" key="1">
    <source>
        <dbReference type="EMBL" id="GMS89915.1"/>
    </source>
</evidence>
<evidence type="ECO:0000313" key="2">
    <source>
        <dbReference type="Proteomes" id="UP001432027"/>
    </source>
</evidence>
<feature type="non-terminal residue" evidence="1">
    <location>
        <position position="130"/>
    </location>
</feature>
<name>A0AAV5T350_9BILA</name>